<dbReference type="InterPro" id="IPR057601">
    <property type="entry name" value="Oar-like_b-barrel"/>
</dbReference>
<evidence type="ECO:0000256" key="4">
    <source>
        <dbReference type="ARBA" id="ARBA00022692"/>
    </source>
</evidence>
<keyword evidence="5" id="KW-0472">Membrane</keyword>
<keyword evidence="2" id="KW-0813">Transport</keyword>
<dbReference type="Pfam" id="PF13620">
    <property type="entry name" value="CarboxypepD_reg"/>
    <property type="match status" value="1"/>
</dbReference>
<dbReference type="EMBL" id="VTFT01000002">
    <property type="protein sequence ID" value="TYT23666.1"/>
    <property type="molecule type" value="Genomic_DNA"/>
</dbReference>
<keyword evidence="6" id="KW-0998">Cell outer membrane</keyword>
<organism evidence="10 11">
    <name type="scientific">Luteimonas viscosa</name>
    <dbReference type="NCBI Taxonomy" id="1132694"/>
    <lineage>
        <taxon>Bacteria</taxon>
        <taxon>Pseudomonadati</taxon>
        <taxon>Pseudomonadota</taxon>
        <taxon>Gammaproteobacteria</taxon>
        <taxon>Lysobacterales</taxon>
        <taxon>Lysobacteraceae</taxon>
        <taxon>Luteimonas</taxon>
    </lineage>
</organism>
<evidence type="ECO:0000256" key="3">
    <source>
        <dbReference type="ARBA" id="ARBA00022452"/>
    </source>
</evidence>
<comment type="subcellular location">
    <subcellularLocation>
        <location evidence="1">Cell outer membrane</location>
        <topology evidence="1">Multi-pass membrane protein</topology>
    </subcellularLocation>
</comment>
<keyword evidence="4" id="KW-0812">Transmembrane</keyword>
<evidence type="ECO:0000256" key="1">
    <source>
        <dbReference type="ARBA" id="ARBA00004571"/>
    </source>
</evidence>
<dbReference type="Proteomes" id="UP000324973">
    <property type="component" value="Unassembled WGS sequence"/>
</dbReference>
<evidence type="ECO:0000259" key="9">
    <source>
        <dbReference type="Pfam" id="PF25183"/>
    </source>
</evidence>
<evidence type="ECO:0000256" key="5">
    <source>
        <dbReference type="ARBA" id="ARBA00023136"/>
    </source>
</evidence>
<keyword evidence="11" id="KW-1185">Reference proteome</keyword>
<dbReference type="InterPro" id="IPR013784">
    <property type="entry name" value="Carb-bd-like_fold"/>
</dbReference>
<evidence type="ECO:0000256" key="8">
    <source>
        <dbReference type="SAM" id="SignalP"/>
    </source>
</evidence>
<dbReference type="GO" id="GO:0015344">
    <property type="term" value="F:siderophore uptake transmembrane transporter activity"/>
    <property type="evidence" value="ECO:0007669"/>
    <property type="project" value="TreeGrafter"/>
</dbReference>
<dbReference type="Gene3D" id="2.60.40.1120">
    <property type="entry name" value="Carboxypeptidase-like, regulatory domain"/>
    <property type="match status" value="1"/>
</dbReference>
<dbReference type="GO" id="GO:0044718">
    <property type="term" value="P:siderophore transmembrane transport"/>
    <property type="evidence" value="ECO:0007669"/>
    <property type="project" value="TreeGrafter"/>
</dbReference>
<dbReference type="GO" id="GO:0009279">
    <property type="term" value="C:cell outer membrane"/>
    <property type="evidence" value="ECO:0007669"/>
    <property type="project" value="UniProtKB-SubCell"/>
</dbReference>
<dbReference type="AlphaFoldDB" id="A0A5D4XG76"/>
<dbReference type="InterPro" id="IPR039426">
    <property type="entry name" value="TonB-dep_rcpt-like"/>
</dbReference>
<feature type="domain" description="TonB-dependent transporter Oar-like beta-barrel" evidence="9">
    <location>
        <begin position="353"/>
        <end position="883"/>
    </location>
</feature>
<sequence length="1006" mass="109491">MNRKTFAPRRIERSILAGALASCLVLTATVANAQSASSTLRGRVAGADGGTTVTAVNTADGSVRRTQTNADGSYTLVGLAPGTYTVEAEGASPQTVRLQVASTATLNLSADTGVAETPVAGDATDLDAVVVTAPALQEVNTSEVGKFVSLREIQNVPQTSRNFLEFADAVPGMIFERDGNGRTSLKGGAQNTSSTNLYIDGVGQKSYVKKGGVAGQFDSAGNPFPQMAIGEYKVITSNYKAEYGQISSAAVTAVTRSGSNQLEGEVFYRFTDEGMRERTPAEEVSGEDKEKSKETESGIAVGGPLIEDKLHFFVALEKKEFSLPTAVVPGVVGTPEIIAQLPADVQREFGPTTQPFDEFLVFAKIDWNVTDNDRIAFSAQRRDEETVGNVGNQNAYSHGIYTDNYDHRNSLRWEHSADRWFNEVLLTSEKSFNNPVPITFGNGFLYRTPDGVNDQPVIQVGGGDPRAGQIKGQEGWSIEDNLTFIDIEAAGYHTIKMGARYKSVDLYAADALNANPQFAYILGSGFPTDQPYQAIFAKPVTGIGSIAPSVETTSKQYGLYIQDDWQVNDHLILNIGLRWDYEEVPAYLDFVTPSNVIDALSAQDPNAPAGQTYADSLRAGGVDVNDYISTGDNREAFKDAWQPRLGFSYDLGADQKHVLYGGAGRSYDRNLYDFLQLEVTKSALPQLTINFRDPETGECYRDRDPCFDWDPSYLDGIENLQALVSATNQGVEVDLMNNDLKTPYSDQFSLGMRNTLGQWLTDAAVTRIESHDGFAFRLGNRYPSGDFFQNGSQPWGNGVPGFGALIIGDNGIETTSTQLLLSAQKPYSRNSGWGTSFAYTYTDAEQNRDINEHYSFDFADLSDYPVLVSNSVPRHRFVATGTLDGFWGITFGGKFVLATPTPVYSSTCLADGVPTPDGGPRCRPAATEPEGTWGYRSLDLQATKEFDVDGVRFYGRLDLLNVFNWANYTSVVVTDNRDGSISAEYLEGGNITGLPRTVKLEFGMRF</sequence>
<evidence type="ECO:0000256" key="2">
    <source>
        <dbReference type="ARBA" id="ARBA00022448"/>
    </source>
</evidence>
<evidence type="ECO:0000313" key="11">
    <source>
        <dbReference type="Proteomes" id="UP000324973"/>
    </source>
</evidence>
<dbReference type="RefSeq" id="WP_149104362.1">
    <property type="nucleotide sequence ID" value="NZ_VTFT01000002.1"/>
</dbReference>
<feature type="compositionally biased region" description="Basic and acidic residues" evidence="7">
    <location>
        <begin position="277"/>
        <end position="296"/>
    </location>
</feature>
<gene>
    <name evidence="10" type="ORF">FZO89_15655</name>
</gene>
<evidence type="ECO:0000256" key="7">
    <source>
        <dbReference type="SAM" id="MobiDB-lite"/>
    </source>
</evidence>
<proteinExistence type="predicted"/>
<dbReference type="PANTHER" id="PTHR30069">
    <property type="entry name" value="TONB-DEPENDENT OUTER MEMBRANE RECEPTOR"/>
    <property type="match status" value="1"/>
</dbReference>
<evidence type="ECO:0000256" key="6">
    <source>
        <dbReference type="ARBA" id="ARBA00023237"/>
    </source>
</evidence>
<keyword evidence="3" id="KW-1134">Transmembrane beta strand</keyword>
<protein>
    <recommendedName>
        <fullName evidence="9">TonB-dependent transporter Oar-like beta-barrel domain-containing protein</fullName>
    </recommendedName>
</protein>
<name>A0A5D4XG76_9GAMM</name>
<dbReference type="InterPro" id="IPR036942">
    <property type="entry name" value="Beta-barrel_TonB_sf"/>
</dbReference>
<dbReference type="SUPFAM" id="SSF56935">
    <property type="entry name" value="Porins"/>
    <property type="match status" value="1"/>
</dbReference>
<dbReference type="OrthoDB" id="9768147at2"/>
<dbReference type="Pfam" id="PF25183">
    <property type="entry name" value="OMP_b-brl_4"/>
    <property type="match status" value="2"/>
</dbReference>
<dbReference type="PANTHER" id="PTHR30069:SF46">
    <property type="entry name" value="OAR PROTEIN"/>
    <property type="match status" value="1"/>
</dbReference>
<feature type="chain" id="PRO_5022758164" description="TonB-dependent transporter Oar-like beta-barrel domain-containing protein" evidence="8">
    <location>
        <begin position="34"/>
        <end position="1006"/>
    </location>
</feature>
<comment type="caution">
    <text evidence="10">The sequence shown here is derived from an EMBL/GenBank/DDBJ whole genome shotgun (WGS) entry which is preliminary data.</text>
</comment>
<keyword evidence="8" id="KW-0732">Signal</keyword>
<feature type="signal peptide" evidence="8">
    <location>
        <begin position="1"/>
        <end position="33"/>
    </location>
</feature>
<dbReference type="GO" id="GO:0030246">
    <property type="term" value="F:carbohydrate binding"/>
    <property type="evidence" value="ECO:0007669"/>
    <property type="project" value="InterPro"/>
</dbReference>
<accession>A0A5D4XG76</accession>
<dbReference type="SUPFAM" id="SSF49452">
    <property type="entry name" value="Starch-binding domain-like"/>
    <property type="match status" value="1"/>
</dbReference>
<feature type="domain" description="TonB-dependent transporter Oar-like beta-barrel" evidence="9">
    <location>
        <begin position="254"/>
        <end position="329"/>
    </location>
</feature>
<reference evidence="10 11" key="1">
    <citation type="submission" date="2019-08" db="EMBL/GenBank/DDBJ databases">
        <title>Luteimonas viscosus sp. nov., isolated from soil of a sunflower field.</title>
        <authorList>
            <person name="Jianli Z."/>
            <person name="Ying Z."/>
        </authorList>
    </citation>
    <scope>NUCLEOTIDE SEQUENCE [LARGE SCALE GENOMIC DNA]</scope>
    <source>
        <strain evidence="10 11">XBU10</strain>
    </source>
</reference>
<dbReference type="Gene3D" id="2.40.170.20">
    <property type="entry name" value="TonB-dependent receptor, beta-barrel domain"/>
    <property type="match status" value="1"/>
</dbReference>
<evidence type="ECO:0000313" key="10">
    <source>
        <dbReference type="EMBL" id="TYT23666.1"/>
    </source>
</evidence>
<feature type="region of interest" description="Disordered" evidence="7">
    <location>
        <begin position="277"/>
        <end position="297"/>
    </location>
</feature>